<name>A0ABZ2CCB3_9BACI</name>
<evidence type="ECO:0000313" key="2">
    <source>
        <dbReference type="Proteomes" id="UP001357223"/>
    </source>
</evidence>
<proteinExistence type="predicted"/>
<accession>A0ABZ2CCB3</accession>
<organism evidence="1 2">
    <name type="scientific">Niallia oryzisoli</name>
    <dbReference type="NCBI Taxonomy" id="1737571"/>
    <lineage>
        <taxon>Bacteria</taxon>
        <taxon>Bacillati</taxon>
        <taxon>Bacillota</taxon>
        <taxon>Bacilli</taxon>
        <taxon>Bacillales</taxon>
        <taxon>Bacillaceae</taxon>
        <taxon>Niallia</taxon>
    </lineage>
</organism>
<keyword evidence="2" id="KW-1185">Reference proteome</keyword>
<protein>
    <submittedName>
        <fullName evidence="1">Uncharacterized protein</fullName>
    </submittedName>
</protein>
<sequence>MGIHKEDLHMLVDLVDDKDTKLVFDLISAVIGNSEREIVLEPYHTPSPEIEEKMYTPINHNIDNDDLIDWEDSCLNMV</sequence>
<reference evidence="1 2" key="1">
    <citation type="submission" date="2023-10" db="EMBL/GenBank/DDBJ databases">
        <title>Niallia locisalis sp.nov. isolated from a salt pond sample.</title>
        <authorList>
            <person name="Li X.-J."/>
            <person name="Dong L."/>
        </authorList>
    </citation>
    <scope>NUCLEOTIDE SEQUENCE [LARGE SCALE GENOMIC DNA]</scope>
    <source>
        <strain evidence="1 2">DSM 29761</strain>
    </source>
</reference>
<evidence type="ECO:0000313" key="1">
    <source>
        <dbReference type="EMBL" id="WVX80776.1"/>
    </source>
</evidence>
<dbReference type="EMBL" id="CP137640">
    <property type="protein sequence ID" value="WVX80776.1"/>
    <property type="molecule type" value="Genomic_DNA"/>
</dbReference>
<dbReference type="Proteomes" id="UP001357223">
    <property type="component" value="Chromosome"/>
</dbReference>
<gene>
    <name evidence="1" type="ORF">R4Z09_26740</name>
</gene>
<dbReference type="RefSeq" id="WP_338449707.1">
    <property type="nucleotide sequence ID" value="NZ_CP137640.1"/>
</dbReference>